<dbReference type="EMBL" id="JADCLJ010000022">
    <property type="protein sequence ID" value="MBE4909433.1"/>
    <property type="molecule type" value="Genomic_DNA"/>
</dbReference>
<evidence type="ECO:0008006" key="3">
    <source>
        <dbReference type="Google" id="ProtNLM"/>
    </source>
</evidence>
<reference evidence="1 2" key="1">
    <citation type="submission" date="2020-10" db="EMBL/GenBank/DDBJ databases">
        <title>Bacillus sp. HD4P25, an endophyte from a halophyte.</title>
        <authorList>
            <person name="Sun J.-Q."/>
        </authorList>
    </citation>
    <scope>NUCLEOTIDE SEQUENCE [LARGE SCALE GENOMIC DNA]</scope>
    <source>
        <strain evidence="1 2">YIM 93174</strain>
    </source>
</reference>
<comment type="caution">
    <text evidence="1">The sequence shown here is derived from an EMBL/GenBank/DDBJ whole genome shotgun (WGS) entry which is preliminary data.</text>
</comment>
<dbReference type="RefSeq" id="WP_193538054.1">
    <property type="nucleotide sequence ID" value="NZ_JADCLJ010000022.1"/>
</dbReference>
<dbReference type="PROSITE" id="PS51257">
    <property type="entry name" value="PROKAR_LIPOPROTEIN"/>
    <property type="match status" value="1"/>
</dbReference>
<proteinExistence type="predicted"/>
<keyword evidence="2" id="KW-1185">Reference proteome</keyword>
<organism evidence="1 2">
    <name type="scientific">Litchfieldia luteola</name>
    <dbReference type="NCBI Taxonomy" id="682179"/>
    <lineage>
        <taxon>Bacteria</taxon>
        <taxon>Bacillati</taxon>
        <taxon>Bacillota</taxon>
        <taxon>Bacilli</taxon>
        <taxon>Bacillales</taxon>
        <taxon>Bacillaceae</taxon>
        <taxon>Litchfieldia</taxon>
    </lineage>
</organism>
<dbReference type="Proteomes" id="UP001516662">
    <property type="component" value="Unassembled WGS sequence"/>
</dbReference>
<sequence>MDKKWVVIIIILVSSLTACSQYEPKNIEGIDASKLDVIQIPSEQAEAKVKGMDEVTEVIAVNMDKKLLLAFRVKQFEKFRLNQIEKKVEEELKKDFKEYDMTVSSDLKIYLETTKIKNDVYLKKIDESKVEKEMERVIKLSEEQT</sequence>
<protein>
    <recommendedName>
        <fullName evidence="3">Sporulation protein</fullName>
    </recommendedName>
</protein>
<name>A0ABR9QLR0_9BACI</name>
<accession>A0ABR9QLR0</accession>
<evidence type="ECO:0000313" key="1">
    <source>
        <dbReference type="EMBL" id="MBE4909433.1"/>
    </source>
</evidence>
<evidence type="ECO:0000313" key="2">
    <source>
        <dbReference type="Proteomes" id="UP001516662"/>
    </source>
</evidence>
<gene>
    <name evidence="1" type="ORF">IMZ08_15380</name>
</gene>